<dbReference type="Proteomes" id="UP000814176">
    <property type="component" value="Unassembled WGS sequence"/>
</dbReference>
<evidence type="ECO:0000256" key="1">
    <source>
        <dbReference type="SAM" id="MobiDB-lite"/>
    </source>
</evidence>
<name>A0ABQ8KC58_9APHY</name>
<feature type="region of interest" description="Disordered" evidence="1">
    <location>
        <begin position="1"/>
        <end position="129"/>
    </location>
</feature>
<keyword evidence="3" id="KW-1185">Reference proteome</keyword>
<dbReference type="GeneID" id="72004803"/>
<reference evidence="2 3" key="1">
    <citation type="journal article" date="2021" name="Environ. Microbiol.">
        <title>Gene family expansions and transcriptome signatures uncover fungal adaptations to wood decay.</title>
        <authorList>
            <person name="Hage H."/>
            <person name="Miyauchi S."/>
            <person name="Viragh M."/>
            <person name="Drula E."/>
            <person name="Min B."/>
            <person name="Chaduli D."/>
            <person name="Navarro D."/>
            <person name="Favel A."/>
            <person name="Norest M."/>
            <person name="Lesage-Meessen L."/>
            <person name="Balint B."/>
            <person name="Merenyi Z."/>
            <person name="de Eugenio L."/>
            <person name="Morin E."/>
            <person name="Martinez A.T."/>
            <person name="Baldrian P."/>
            <person name="Stursova M."/>
            <person name="Martinez M.J."/>
            <person name="Novotny C."/>
            <person name="Magnuson J.K."/>
            <person name="Spatafora J.W."/>
            <person name="Maurice S."/>
            <person name="Pangilinan J."/>
            <person name="Andreopoulos W."/>
            <person name="LaButti K."/>
            <person name="Hundley H."/>
            <person name="Na H."/>
            <person name="Kuo A."/>
            <person name="Barry K."/>
            <person name="Lipzen A."/>
            <person name="Henrissat B."/>
            <person name="Riley R."/>
            <person name="Ahrendt S."/>
            <person name="Nagy L.G."/>
            <person name="Grigoriev I.V."/>
            <person name="Martin F."/>
            <person name="Rosso M.N."/>
        </authorList>
    </citation>
    <scope>NUCLEOTIDE SEQUENCE [LARGE SCALE GENOMIC DNA]</scope>
    <source>
        <strain evidence="2 3">CIRM-BRFM 1785</strain>
    </source>
</reference>
<evidence type="ECO:0000313" key="2">
    <source>
        <dbReference type="EMBL" id="KAH9835184.1"/>
    </source>
</evidence>
<sequence length="170" mass="18446">MERQPPMSDKAAGKQKARRLSEDEAVGPPASEGLHGLSTTEFRSESTVPTTERFRSGGQTRTTEDSPDTHGPVPAVSQAGTPRPSFHTHAPYSNTPSYFLQGPSPPYSLSPPFDISSHSTSMPPAAHQGFSHYRTNQASVAHPYPYSLPPSTEHEPSTYSDPYGIRKKPT</sequence>
<comment type="caution">
    <text evidence="2">The sequence shown here is derived from an EMBL/GenBank/DDBJ whole genome shotgun (WGS) entry which is preliminary data.</text>
</comment>
<gene>
    <name evidence="2" type="ORF">C8Q71DRAFT_764522</name>
</gene>
<feature type="compositionally biased region" description="Polar residues" evidence="1">
    <location>
        <begin position="37"/>
        <end position="50"/>
    </location>
</feature>
<dbReference type="RefSeq" id="XP_047777617.1">
    <property type="nucleotide sequence ID" value="XM_047924071.1"/>
</dbReference>
<feature type="region of interest" description="Disordered" evidence="1">
    <location>
        <begin position="141"/>
        <end position="170"/>
    </location>
</feature>
<evidence type="ECO:0000313" key="3">
    <source>
        <dbReference type="Proteomes" id="UP000814176"/>
    </source>
</evidence>
<dbReference type="EMBL" id="JADCUA010000013">
    <property type="protein sequence ID" value="KAH9835184.1"/>
    <property type="molecule type" value="Genomic_DNA"/>
</dbReference>
<organism evidence="2 3">
    <name type="scientific">Rhodofomes roseus</name>
    <dbReference type="NCBI Taxonomy" id="34475"/>
    <lineage>
        <taxon>Eukaryota</taxon>
        <taxon>Fungi</taxon>
        <taxon>Dikarya</taxon>
        <taxon>Basidiomycota</taxon>
        <taxon>Agaricomycotina</taxon>
        <taxon>Agaricomycetes</taxon>
        <taxon>Polyporales</taxon>
        <taxon>Rhodofomes</taxon>
    </lineage>
</organism>
<protein>
    <submittedName>
        <fullName evidence="2">Uncharacterized protein</fullName>
    </submittedName>
</protein>
<proteinExistence type="predicted"/>
<accession>A0ABQ8KC58</accession>